<dbReference type="Gene3D" id="1.25.40.10">
    <property type="entry name" value="Tetratricopeptide repeat domain"/>
    <property type="match status" value="1"/>
</dbReference>
<sequence length="65" mass="7299">MRERVFSTLDRAITTKPDNPESYAVLAWALTQDNRFDEAEIQANKAVEIDSSHGFSVVMLGEVDL</sequence>
<protein>
    <submittedName>
        <fullName evidence="1">Uncharacterized protein</fullName>
    </submittedName>
</protein>
<evidence type="ECO:0000313" key="2">
    <source>
        <dbReference type="Proteomes" id="UP000219327"/>
    </source>
</evidence>
<evidence type="ECO:0000313" key="1">
    <source>
        <dbReference type="EMBL" id="PDH39549.1"/>
    </source>
</evidence>
<name>A0A2A5WST1_9GAMM</name>
<organism evidence="1 2">
    <name type="scientific">OM182 bacterium MED-G24</name>
    <dbReference type="NCBI Taxonomy" id="1986255"/>
    <lineage>
        <taxon>Bacteria</taxon>
        <taxon>Pseudomonadati</taxon>
        <taxon>Pseudomonadota</taxon>
        <taxon>Gammaproteobacteria</taxon>
        <taxon>OMG group</taxon>
        <taxon>OM182 clade</taxon>
    </lineage>
</organism>
<accession>A0A2A5WST1</accession>
<gene>
    <name evidence="1" type="ORF">CNE99_05475</name>
</gene>
<comment type="caution">
    <text evidence="1">The sequence shown here is derived from an EMBL/GenBank/DDBJ whole genome shotgun (WGS) entry which is preliminary data.</text>
</comment>
<dbReference type="SUPFAM" id="SSF48452">
    <property type="entry name" value="TPR-like"/>
    <property type="match status" value="1"/>
</dbReference>
<dbReference type="AlphaFoldDB" id="A0A2A5WST1"/>
<dbReference type="EMBL" id="NTKD01000023">
    <property type="protein sequence ID" value="PDH39549.1"/>
    <property type="molecule type" value="Genomic_DNA"/>
</dbReference>
<proteinExistence type="predicted"/>
<dbReference type="Proteomes" id="UP000219327">
    <property type="component" value="Unassembled WGS sequence"/>
</dbReference>
<dbReference type="InterPro" id="IPR011990">
    <property type="entry name" value="TPR-like_helical_dom_sf"/>
</dbReference>
<reference evidence="1 2" key="1">
    <citation type="submission" date="2017-08" db="EMBL/GenBank/DDBJ databases">
        <title>Fine stratification of microbial communities through a metagenomic profile of the photic zone.</title>
        <authorList>
            <person name="Haro-Moreno J.M."/>
            <person name="Lopez-Perez M."/>
            <person name="De La Torre J."/>
            <person name="Picazo A."/>
            <person name="Camacho A."/>
            <person name="Rodriguez-Valera F."/>
        </authorList>
    </citation>
    <scope>NUCLEOTIDE SEQUENCE [LARGE SCALE GENOMIC DNA]</scope>
    <source>
        <strain evidence="1">MED-G24</strain>
    </source>
</reference>